<dbReference type="EMBL" id="JBHTAA010000005">
    <property type="protein sequence ID" value="MFC7204181.1"/>
    <property type="molecule type" value="Genomic_DNA"/>
</dbReference>
<dbReference type="PANTHER" id="PTHR39186:SF1">
    <property type="entry name" value="DUF2071 DOMAIN-CONTAINING PROTEIN"/>
    <property type="match status" value="1"/>
</dbReference>
<dbReference type="InterPro" id="IPR023375">
    <property type="entry name" value="ADC_dom_sf"/>
</dbReference>
<proteinExistence type="predicted"/>
<evidence type="ECO:0000313" key="2">
    <source>
        <dbReference type="Proteomes" id="UP001596481"/>
    </source>
</evidence>
<organism evidence="1 2">
    <name type="scientific">Haloferax namakaokahaiae</name>
    <dbReference type="NCBI Taxonomy" id="1748331"/>
    <lineage>
        <taxon>Archaea</taxon>
        <taxon>Methanobacteriati</taxon>
        <taxon>Methanobacteriota</taxon>
        <taxon>Stenosarchaea group</taxon>
        <taxon>Halobacteria</taxon>
        <taxon>Halobacteriales</taxon>
        <taxon>Haloferacaceae</taxon>
        <taxon>Haloferax</taxon>
    </lineage>
</organism>
<evidence type="ECO:0000313" key="1">
    <source>
        <dbReference type="EMBL" id="MFC7204181.1"/>
    </source>
</evidence>
<dbReference type="InterPro" id="IPR018644">
    <property type="entry name" value="DUF2071"/>
</dbReference>
<dbReference type="PANTHER" id="PTHR39186">
    <property type="entry name" value="DUF2071 FAMILY PROTEIN"/>
    <property type="match status" value="1"/>
</dbReference>
<comment type="caution">
    <text evidence="1">The sequence shown here is derived from an EMBL/GenBank/DDBJ whole genome shotgun (WGS) entry which is preliminary data.</text>
</comment>
<dbReference type="Proteomes" id="UP001596481">
    <property type="component" value="Unassembled WGS sequence"/>
</dbReference>
<reference evidence="1 2" key="1">
    <citation type="journal article" date="2019" name="Int. J. Syst. Evol. Microbiol.">
        <title>The Global Catalogue of Microorganisms (GCM) 10K type strain sequencing project: providing services to taxonomists for standard genome sequencing and annotation.</title>
        <authorList>
            <consortium name="The Broad Institute Genomics Platform"/>
            <consortium name="The Broad Institute Genome Sequencing Center for Infectious Disease"/>
            <person name="Wu L."/>
            <person name="Ma J."/>
        </authorList>
    </citation>
    <scope>NUCLEOTIDE SEQUENCE [LARGE SCALE GENOMIC DNA]</scope>
    <source>
        <strain evidence="1 2">DSM 29988</strain>
    </source>
</reference>
<dbReference type="SUPFAM" id="SSF160104">
    <property type="entry name" value="Acetoacetate decarboxylase-like"/>
    <property type="match status" value="1"/>
</dbReference>
<sequence>MDALSMRWRDTVFAHWPVEPSVVESRLPADLTVATYDGQAWLSVVTFQMGGVRPRGLPASLSFPEANLRTYVEPAAGGERGVYFFTLDAADMLAVALARVTTRLPYHRATMSLRAHDGSVTVQSYRPGIDGNPASHIDVTCRPDGDPRTAEPGSLDEFLAENYRFYTDEWPILVGKIAHEPWPLETATLEVRANTLFEACGFEHPAGKPLVHYAKEVGVTAELPWPLR</sequence>
<keyword evidence="2" id="KW-1185">Reference proteome</keyword>
<dbReference type="AlphaFoldDB" id="A0ABD5ZG33"/>
<gene>
    <name evidence="1" type="ORF">ACFQJC_11700</name>
</gene>
<accession>A0ABD5ZG33</accession>
<dbReference type="Pfam" id="PF09844">
    <property type="entry name" value="DUF2071"/>
    <property type="match status" value="1"/>
</dbReference>
<name>A0ABD5ZG33_9EURY</name>
<dbReference type="RefSeq" id="WP_390223661.1">
    <property type="nucleotide sequence ID" value="NZ_JBHTAA010000005.1"/>
</dbReference>
<protein>
    <submittedName>
        <fullName evidence="1">YqjF family protein</fullName>
    </submittedName>
</protein>